<proteinExistence type="predicted"/>
<organism evidence="2 3">
    <name type="scientific">Microlunatus panaciterrae</name>
    <dbReference type="NCBI Taxonomy" id="400768"/>
    <lineage>
        <taxon>Bacteria</taxon>
        <taxon>Bacillati</taxon>
        <taxon>Actinomycetota</taxon>
        <taxon>Actinomycetes</taxon>
        <taxon>Propionibacteriales</taxon>
        <taxon>Propionibacteriaceae</taxon>
        <taxon>Microlunatus</taxon>
    </lineage>
</organism>
<gene>
    <name evidence="2" type="ORF">JOE57_000657</name>
</gene>
<dbReference type="EMBL" id="JAFBCF010000001">
    <property type="protein sequence ID" value="MBM7797736.1"/>
    <property type="molecule type" value="Genomic_DNA"/>
</dbReference>
<protein>
    <recommendedName>
        <fullName evidence="4">RHIM domain-containing protein</fullName>
    </recommendedName>
</protein>
<dbReference type="RefSeq" id="WP_204916380.1">
    <property type="nucleotide sequence ID" value="NZ_BAAAQP010000011.1"/>
</dbReference>
<feature type="region of interest" description="Disordered" evidence="1">
    <location>
        <begin position="109"/>
        <end position="135"/>
    </location>
</feature>
<comment type="caution">
    <text evidence="2">The sequence shown here is derived from an EMBL/GenBank/DDBJ whole genome shotgun (WGS) entry which is preliminary data.</text>
</comment>
<accession>A0ABS2RFG2</accession>
<reference evidence="2 3" key="1">
    <citation type="submission" date="2021-01" db="EMBL/GenBank/DDBJ databases">
        <title>Sequencing the genomes of 1000 actinobacteria strains.</title>
        <authorList>
            <person name="Klenk H.-P."/>
        </authorList>
    </citation>
    <scope>NUCLEOTIDE SEQUENCE [LARGE SCALE GENOMIC DNA]</scope>
    <source>
        <strain evidence="2 3">DSM 18662</strain>
    </source>
</reference>
<evidence type="ECO:0000256" key="1">
    <source>
        <dbReference type="SAM" id="MobiDB-lite"/>
    </source>
</evidence>
<keyword evidence="3" id="KW-1185">Reference proteome</keyword>
<evidence type="ECO:0008006" key="4">
    <source>
        <dbReference type="Google" id="ProtNLM"/>
    </source>
</evidence>
<name>A0ABS2RFG2_9ACTN</name>
<sequence>MDPVSLIVAALVAGAAAGAGDVASSALKDAYAGLKGLLKRAFADKPAAEVALDEHEKAPEAWEPALRQQIKDTGVDSNDEVIAAAEAVLKEVPPGTRIGNATVTVNDQGRVGVVGHGDNTVDMGDSPPARTDGER</sequence>
<evidence type="ECO:0000313" key="3">
    <source>
        <dbReference type="Proteomes" id="UP000704762"/>
    </source>
</evidence>
<evidence type="ECO:0000313" key="2">
    <source>
        <dbReference type="EMBL" id="MBM7797736.1"/>
    </source>
</evidence>
<dbReference type="Proteomes" id="UP000704762">
    <property type="component" value="Unassembled WGS sequence"/>
</dbReference>